<gene>
    <name evidence="2" type="ORF">FRUB_05933</name>
</gene>
<dbReference type="InterPro" id="IPR000073">
    <property type="entry name" value="AB_hydrolase_1"/>
</dbReference>
<dbReference type="Proteomes" id="UP000214646">
    <property type="component" value="Unassembled WGS sequence"/>
</dbReference>
<dbReference type="PANTHER" id="PTHR43798:SF33">
    <property type="entry name" value="HYDROLASE, PUTATIVE (AFU_ORTHOLOGUE AFUA_2G14860)-RELATED"/>
    <property type="match status" value="1"/>
</dbReference>
<sequence length="280" mass="30351">MPDLMANGIRLFYQQSGDGPDVVLVHAVTSNQAVWVFSGLSDALASDGFRVTTYDLRGHGMSDRPSAGYTSAVMAEDLRALHAALGLAPAFVIGHSFGGVVGLNTALLYPACVRGVMLSDSFFPGLRHIEPNFGRSNVWLDLRETFRKVGVDLGETVDFTRLFRTAAVLSPDKTKELEGIVGVLGRGWLRQLPRLAETTCGNEVLAEAGLTAERIASVSCPVVALYDEFSPFLATSSWLERHLPQCTAEIIPAAKHLAVVENTAAFTDAVRRHLRRLADR</sequence>
<dbReference type="InterPro" id="IPR050266">
    <property type="entry name" value="AB_hydrolase_sf"/>
</dbReference>
<dbReference type="Gene3D" id="3.40.50.1820">
    <property type="entry name" value="alpha/beta hydrolase"/>
    <property type="match status" value="1"/>
</dbReference>
<keyword evidence="2" id="KW-0378">Hydrolase</keyword>
<dbReference type="AlphaFoldDB" id="A0A225DCR4"/>
<dbReference type="PRINTS" id="PR00111">
    <property type="entry name" value="ABHYDROLASE"/>
</dbReference>
<dbReference type="SUPFAM" id="SSF53474">
    <property type="entry name" value="alpha/beta-Hydrolases"/>
    <property type="match status" value="1"/>
</dbReference>
<accession>A0A225DCR4</accession>
<keyword evidence="3" id="KW-1185">Reference proteome</keyword>
<dbReference type="RefSeq" id="WP_088256853.1">
    <property type="nucleotide sequence ID" value="NZ_NIDE01000010.1"/>
</dbReference>
<dbReference type="Pfam" id="PF00561">
    <property type="entry name" value="Abhydrolase_1"/>
    <property type="match status" value="1"/>
</dbReference>
<organism evidence="2 3">
    <name type="scientific">Fimbriiglobus ruber</name>
    <dbReference type="NCBI Taxonomy" id="1908690"/>
    <lineage>
        <taxon>Bacteria</taxon>
        <taxon>Pseudomonadati</taxon>
        <taxon>Planctomycetota</taxon>
        <taxon>Planctomycetia</taxon>
        <taxon>Gemmatales</taxon>
        <taxon>Gemmataceae</taxon>
        <taxon>Fimbriiglobus</taxon>
    </lineage>
</organism>
<evidence type="ECO:0000313" key="3">
    <source>
        <dbReference type="Proteomes" id="UP000214646"/>
    </source>
</evidence>
<feature type="domain" description="AB hydrolase-1" evidence="1">
    <location>
        <begin position="22"/>
        <end position="133"/>
    </location>
</feature>
<proteinExistence type="predicted"/>
<evidence type="ECO:0000259" key="1">
    <source>
        <dbReference type="Pfam" id="PF00561"/>
    </source>
</evidence>
<dbReference type="InterPro" id="IPR029058">
    <property type="entry name" value="AB_hydrolase_fold"/>
</dbReference>
<dbReference type="GO" id="GO:0016787">
    <property type="term" value="F:hydrolase activity"/>
    <property type="evidence" value="ECO:0007669"/>
    <property type="project" value="UniProtKB-KW"/>
</dbReference>
<name>A0A225DCR4_9BACT</name>
<reference evidence="3" key="1">
    <citation type="submission" date="2017-06" db="EMBL/GenBank/DDBJ databases">
        <title>Genome analysis of Fimbriiglobus ruber SP5, the first member of the order Planctomycetales with confirmed chitinolytic capability.</title>
        <authorList>
            <person name="Ravin N.V."/>
            <person name="Rakitin A.L."/>
            <person name="Ivanova A.A."/>
            <person name="Beletsky A.V."/>
            <person name="Kulichevskaya I.S."/>
            <person name="Mardanov A.V."/>
            <person name="Dedysh S.N."/>
        </authorList>
    </citation>
    <scope>NUCLEOTIDE SEQUENCE [LARGE SCALE GENOMIC DNA]</scope>
    <source>
        <strain evidence="3">SP5</strain>
    </source>
</reference>
<evidence type="ECO:0000313" key="2">
    <source>
        <dbReference type="EMBL" id="OWK39370.1"/>
    </source>
</evidence>
<dbReference type="EMBL" id="NIDE01000010">
    <property type="protein sequence ID" value="OWK39370.1"/>
    <property type="molecule type" value="Genomic_DNA"/>
</dbReference>
<dbReference type="OrthoDB" id="252464at2"/>
<dbReference type="GO" id="GO:0016020">
    <property type="term" value="C:membrane"/>
    <property type="evidence" value="ECO:0007669"/>
    <property type="project" value="TreeGrafter"/>
</dbReference>
<protein>
    <submittedName>
        <fullName evidence="2">Putative hydrolase</fullName>
    </submittedName>
</protein>
<dbReference type="PANTHER" id="PTHR43798">
    <property type="entry name" value="MONOACYLGLYCEROL LIPASE"/>
    <property type="match status" value="1"/>
</dbReference>
<comment type="caution">
    <text evidence="2">The sequence shown here is derived from an EMBL/GenBank/DDBJ whole genome shotgun (WGS) entry which is preliminary data.</text>
</comment>